<dbReference type="EMBL" id="DAAGOZ010000091">
    <property type="protein sequence ID" value="HAB3966973.1"/>
    <property type="molecule type" value="Genomic_DNA"/>
</dbReference>
<dbReference type="Pfam" id="PF11225">
    <property type="entry name" value="DUF3024"/>
    <property type="match status" value="1"/>
</dbReference>
<reference evidence="1" key="1">
    <citation type="journal article" date="2018" name="Genome Biol.">
        <title>SKESA: strategic k-mer extension for scrupulous assemblies.</title>
        <authorList>
            <person name="Souvorov A."/>
            <person name="Agarwala R."/>
            <person name="Lipman D.J."/>
        </authorList>
    </citation>
    <scope>NUCLEOTIDE SEQUENCE</scope>
    <source>
        <strain evidence="1">Salmonella enterica</strain>
    </source>
</reference>
<protein>
    <submittedName>
        <fullName evidence="1">DUF3024 domain-containing protein</fullName>
    </submittedName>
</protein>
<evidence type="ECO:0000313" key="1">
    <source>
        <dbReference type="EMBL" id="HAB3966973.1"/>
    </source>
</evidence>
<sequence length="112" mass="13402">MAFNDLEFHTVNKEVKQFVDSIRPPIHIRNEVDIVYTIIDQTIDIGEKRSLWNGKSAEIYISPSARIKYVRSTNLWKLYWMRRDLKWYLYFTGGTLTELLEVVRNDAHCFFL</sequence>
<proteinExistence type="predicted"/>
<comment type="caution">
    <text evidence="1">The sequence shown here is derived from an EMBL/GenBank/DDBJ whole genome shotgun (WGS) entry which is preliminary data.</text>
</comment>
<dbReference type="AlphaFoldDB" id="A0A6Y1QVD7"/>
<dbReference type="InterPro" id="IPR021388">
    <property type="entry name" value="DUF3024"/>
</dbReference>
<organism evidence="1">
    <name type="scientific">Salmonella diarizonae</name>
    <dbReference type="NCBI Taxonomy" id="59204"/>
    <lineage>
        <taxon>Bacteria</taxon>
        <taxon>Pseudomonadati</taxon>
        <taxon>Pseudomonadota</taxon>
        <taxon>Gammaproteobacteria</taxon>
        <taxon>Enterobacterales</taxon>
        <taxon>Enterobacteriaceae</taxon>
        <taxon>Salmonella</taxon>
    </lineage>
</organism>
<name>A0A6Y1QVD7_SALDZ</name>
<reference evidence="1" key="2">
    <citation type="submission" date="2019-10" db="EMBL/GenBank/DDBJ databases">
        <authorList>
            <consortium name="NCBI Pathogen Detection Project"/>
        </authorList>
    </citation>
    <scope>NUCLEOTIDE SEQUENCE</scope>
    <source>
        <strain evidence="1">Salmonella enterica</strain>
    </source>
</reference>
<gene>
    <name evidence="1" type="ORF">GBX62_24150</name>
</gene>
<accession>A0A6Y1QVD7</accession>